<evidence type="ECO:0000256" key="1">
    <source>
        <dbReference type="SAM" id="Coils"/>
    </source>
</evidence>
<dbReference type="GO" id="GO:0003677">
    <property type="term" value="F:DNA binding"/>
    <property type="evidence" value="ECO:0007669"/>
    <property type="project" value="InterPro"/>
</dbReference>
<keyword evidence="5" id="KW-1185">Reference proteome</keyword>
<dbReference type="SUPFAM" id="SSF46894">
    <property type="entry name" value="C-terminal effector domain of the bipartite response regulators"/>
    <property type="match status" value="1"/>
</dbReference>
<feature type="transmembrane region" description="Helical" evidence="2">
    <location>
        <begin position="720"/>
        <end position="740"/>
    </location>
</feature>
<feature type="domain" description="HTH luxR-type" evidence="3">
    <location>
        <begin position="858"/>
        <end position="915"/>
    </location>
</feature>
<dbReference type="InterPro" id="IPR011123">
    <property type="entry name" value="Y_Y_Y"/>
</dbReference>
<dbReference type="EMBL" id="RWBG01000001">
    <property type="protein sequence ID" value="RSK42131.1"/>
    <property type="molecule type" value="Genomic_DNA"/>
</dbReference>
<protein>
    <submittedName>
        <fullName evidence="4">LuxR family transcriptional regulator</fullName>
    </submittedName>
</protein>
<evidence type="ECO:0000259" key="3">
    <source>
        <dbReference type="SMART" id="SM00421"/>
    </source>
</evidence>
<sequence length="918" mass="105893">MYTSAQEIPPISIFQPKTYKAEAQNWAISQSQDKFIYVANNSGLLEFNGAKWQLYPSPNESIVRSVKVIGDKIFSGCYMEFGYWQKNNFGNLDYTSLSNKIASKLLEDEEFWNILKIDKWVIFQSLSRLYVYDTKDNNIDIIDSETRLNKAFNANETIYFQGLGKGFFEVNNGKANLISDHAVLKEKIVVDIFYIDSKLLFLTQDNGFYWLDNNQLNKWNIAANKALDLKSVYSCKRLKDGSFVLGTISNGVLIVDKKGEILYEINQLSGLSNNTVLSVFEDDESNIWLGLDNGLNMIDFDSPFKIYNDYQGIIGTTYASIVFNGNLYVGTNQGLFYKKQNTKRSFKFIEGTKGQVWSLKEIDNTLFCGHHNGTYIIEGSTSKLISQENGTWDFTPLNDNLILQGNYSGLFVLEKQDDNTWFLRNKINGFNISSKHVQYAGERLLFVSHEYKGVFKVELDANFMNVVHFGKAPGVSKGVNSSLVKFNDTIYYAYKYGIFKYNSKQDTFVKDATLSSIYKDFEYTSGKLIAIKEDDQLWAFGTDYIYAISKGSFDNNPKIESIVFPSSFGDELSGYENISKISKNNYLVGSSYGYVVLETNKIDDYQYAISINKISSKAANANYSLLDKIQSQDFKYKNNYFHLEYSIPLFNTYYQPKYQYKLEGLHKDWSNWSTETSHSFENLPSGNYTFKVRAKVGNTLSSNEASYSFKIEKPFYKSNVAMFFYLLGLLLFSLLMHNIYRFYYRKKQKKLLTEAARKLELKQLENQQQAMRFKNEKLEQDIENKNRELAISTMSLIKKNEFLNLIKGELNQVKDVKDVKPVVRLVDKNLNNTDDWKFFEEAFNNADKDFLKNLKAKHSNLTPNDLKLCAYLRLNLSSKEIAPLLNISVKSVEVKRYRLRKKMNLDHESSLTNYILGI</sequence>
<keyword evidence="2" id="KW-0472">Membrane</keyword>
<dbReference type="SMART" id="SM00421">
    <property type="entry name" value="HTH_LUXR"/>
    <property type="match status" value="1"/>
</dbReference>
<dbReference type="SUPFAM" id="SSF50998">
    <property type="entry name" value="Quinoprotein alcohol dehydrogenase-like"/>
    <property type="match status" value="1"/>
</dbReference>
<dbReference type="InterPro" id="IPR000792">
    <property type="entry name" value="Tscrpt_reg_LuxR_C"/>
</dbReference>
<dbReference type="Proteomes" id="UP000270620">
    <property type="component" value="Unassembled WGS sequence"/>
</dbReference>
<keyword evidence="1" id="KW-0175">Coiled coil</keyword>
<keyword evidence="2" id="KW-1133">Transmembrane helix</keyword>
<reference evidence="4 5" key="1">
    <citation type="submission" date="2018-12" db="EMBL/GenBank/DDBJ databases">
        <title>Mangrovimonas spongiae sp. nov., a novel member of the genus Mangrovimonas isolated from marine sponge.</title>
        <authorList>
            <person name="Zhuang L."/>
            <person name="Luo L."/>
        </authorList>
    </citation>
    <scope>NUCLEOTIDE SEQUENCE [LARGE SCALE GENOMIC DNA]</scope>
    <source>
        <strain evidence="4 5">HN-E26</strain>
    </source>
</reference>
<dbReference type="Gene3D" id="2.130.10.10">
    <property type="entry name" value="YVTN repeat-like/Quinoprotein amine dehydrogenase"/>
    <property type="match status" value="1"/>
</dbReference>
<dbReference type="Gene3D" id="1.10.10.10">
    <property type="entry name" value="Winged helix-like DNA-binding domain superfamily/Winged helix DNA-binding domain"/>
    <property type="match status" value="1"/>
</dbReference>
<evidence type="ECO:0000313" key="4">
    <source>
        <dbReference type="EMBL" id="RSK42131.1"/>
    </source>
</evidence>
<evidence type="ECO:0000313" key="5">
    <source>
        <dbReference type="Proteomes" id="UP000270620"/>
    </source>
</evidence>
<comment type="caution">
    <text evidence="4">The sequence shown here is derived from an EMBL/GenBank/DDBJ whole genome shotgun (WGS) entry which is preliminary data.</text>
</comment>
<dbReference type="GO" id="GO:0006355">
    <property type="term" value="P:regulation of DNA-templated transcription"/>
    <property type="evidence" value="ECO:0007669"/>
    <property type="project" value="InterPro"/>
</dbReference>
<gene>
    <name evidence="4" type="ORF">EJA19_00745</name>
</gene>
<evidence type="ECO:0000256" key="2">
    <source>
        <dbReference type="SAM" id="Phobius"/>
    </source>
</evidence>
<dbReference type="OrthoDB" id="1090267at2"/>
<keyword evidence="2" id="KW-0812">Transmembrane</keyword>
<dbReference type="InterPro" id="IPR016032">
    <property type="entry name" value="Sig_transdc_resp-reg_C-effctor"/>
</dbReference>
<feature type="coiled-coil region" evidence="1">
    <location>
        <begin position="761"/>
        <end position="795"/>
    </location>
</feature>
<dbReference type="InterPro" id="IPR011047">
    <property type="entry name" value="Quinoprotein_ADH-like_sf"/>
</dbReference>
<proteinExistence type="predicted"/>
<dbReference type="InterPro" id="IPR015943">
    <property type="entry name" value="WD40/YVTN_repeat-like_dom_sf"/>
</dbReference>
<dbReference type="InterPro" id="IPR013783">
    <property type="entry name" value="Ig-like_fold"/>
</dbReference>
<dbReference type="AlphaFoldDB" id="A0A428K726"/>
<organism evidence="4 5">
    <name type="scientific">Mangrovimonas spongiae</name>
    <dbReference type="NCBI Taxonomy" id="2494697"/>
    <lineage>
        <taxon>Bacteria</taxon>
        <taxon>Pseudomonadati</taxon>
        <taxon>Bacteroidota</taxon>
        <taxon>Flavobacteriia</taxon>
        <taxon>Flavobacteriales</taxon>
        <taxon>Flavobacteriaceae</taxon>
        <taxon>Mangrovimonas</taxon>
    </lineage>
</organism>
<accession>A0A428K726</accession>
<name>A0A428K726_9FLAO</name>
<dbReference type="Gene3D" id="2.60.40.10">
    <property type="entry name" value="Immunoglobulins"/>
    <property type="match status" value="1"/>
</dbReference>
<dbReference type="Pfam" id="PF07495">
    <property type="entry name" value="Y_Y_Y"/>
    <property type="match status" value="1"/>
</dbReference>
<dbReference type="InterPro" id="IPR036388">
    <property type="entry name" value="WH-like_DNA-bd_sf"/>
</dbReference>